<protein>
    <submittedName>
        <fullName evidence="1">Uncharacterized protein</fullName>
    </submittedName>
</protein>
<dbReference type="EMBL" id="CM044706">
    <property type="protein sequence ID" value="KAI5659474.1"/>
    <property type="molecule type" value="Genomic_DNA"/>
</dbReference>
<keyword evidence="2" id="KW-1185">Reference proteome</keyword>
<evidence type="ECO:0000313" key="1">
    <source>
        <dbReference type="EMBL" id="KAI5659474.1"/>
    </source>
</evidence>
<gene>
    <name evidence="1" type="ORF">M9H77_28267</name>
</gene>
<accession>A0ACC0AH47</accession>
<reference evidence="2" key="1">
    <citation type="journal article" date="2023" name="Nat. Plants">
        <title>Single-cell RNA sequencing provides a high-resolution roadmap for understanding the multicellular compartmentation of specialized metabolism.</title>
        <authorList>
            <person name="Sun S."/>
            <person name="Shen X."/>
            <person name="Li Y."/>
            <person name="Li Y."/>
            <person name="Wang S."/>
            <person name="Li R."/>
            <person name="Zhang H."/>
            <person name="Shen G."/>
            <person name="Guo B."/>
            <person name="Wei J."/>
            <person name="Xu J."/>
            <person name="St-Pierre B."/>
            <person name="Chen S."/>
            <person name="Sun C."/>
        </authorList>
    </citation>
    <scope>NUCLEOTIDE SEQUENCE [LARGE SCALE GENOMIC DNA]</scope>
</reference>
<comment type="caution">
    <text evidence="1">The sequence shown here is derived from an EMBL/GenBank/DDBJ whole genome shotgun (WGS) entry which is preliminary data.</text>
</comment>
<organism evidence="1 2">
    <name type="scientific">Catharanthus roseus</name>
    <name type="common">Madagascar periwinkle</name>
    <name type="synonym">Vinca rosea</name>
    <dbReference type="NCBI Taxonomy" id="4058"/>
    <lineage>
        <taxon>Eukaryota</taxon>
        <taxon>Viridiplantae</taxon>
        <taxon>Streptophyta</taxon>
        <taxon>Embryophyta</taxon>
        <taxon>Tracheophyta</taxon>
        <taxon>Spermatophyta</taxon>
        <taxon>Magnoliopsida</taxon>
        <taxon>eudicotyledons</taxon>
        <taxon>Gunneridae</taxon>
        <taxon>Pentapetalae</taxon>
        <taxon>asterids</taxon>
        <taxon>lamiids</taxon>
        <taxon>Gentianales</taxon>
        <taxon>Apocynaceae</taxon>
        <taxon>Rauvolfioideae</taxon>
        <taxon>Vinceae</taxon>
        <taxon>Catharanthinae</taxon>
        <taxon>Catharanthus</taxon>
    </lineage>
</organism>
<sequence length="113" mass="13253">MQSRSLSESRHISTASTPEFKRACNATVELHGQFGSYNEVIGYKFWYLVVILAEYLMSARFYNRHTHHSHKTRLQILGHLPAIGQNPPRYYAPSLKWMHPPESENCPHYRKRP</sequence>
<dbReference type="Proteomes" id="UP001060085">
    <property type="component" value="Linkage Group LG06"/>
</dbReference>
<name>A0ACC0AH47_CATRO</name>
<proteinExistence type="predicted"/>
<evidence type="ECO:0000313" key="2">
    <source>
        <dbReference type="Proteomes" id="UP001060085"/>
    </source>
</evidence>